<dbReference type="Gramene" id="LPERR12G10980.1">
    <property type="protein sequence ID" value="LPERR12G10980.1"/>
    <property type="gene ID" value="LPERR12G10980"/>
</dbReference>
<sequence>MAAPAFDPATAAYLRDLVKALRGKTFDHACKIQIASAADAFFAAADLFRFRPNPPILTGIHPYVSSAIATIESLLRIGSPTLDTYQRHLIRTEHEQLLAAAMAEFEEVNGLMMGTLRLTTGTAFSDAFGHLEIAKARVDAIHAATERIPGDGGDDHRAALDAARRFQDSAAVLRRFVNVFMPPV</sequence>
<dbReference type="HOGENOM" id="CLU_1470237_0_0_1"/>
<proteinExistence type="predicted"/>
<organism evidence="1 2">
    <name type="scientific">Leersia perrieri</name>
    <dbReference type="NCBI Taxonomy" id="77586"/>
    <lineage>
        <taxon>Eukaryota</taxon>
        <taxon>Viridiplantae</taxon>
        <taxon>Streptophyta</taxon>
        <taxon>Embryophyta</taxon>
        <taxon>Tracheophyta</taxon>
        <taxon>Spermatophyta</taxon>
        <taxon>Magnoliopsida</taxon>
        <taxon>Liliopsida</taxon>
        <taxon>Poales</taxon>
        <taxon>Poaceae</taxon>
        <taxon>BOP clade</taxon>
        <taxon>Oryzoideae</taxon>
        <taxon>Oryzeae</taxon>
        <taxon>Oryzinae</taxon>
        <taxon>Leersia</taxon>
    </lineage>
</organism>
<dbReference type="Proteomes" id="UP000032180">
    <property type="component" value="Chromosome 12"/>
</dbReference>
<reference evidence="1" key="3">
    <citation type="submission" date="2015-04" db="UniProtKB">
        <authorList>
            <consortium name="EnsemblPlants"/>
        </authorList>
    </citation>
    <scope>IDENTIFICATION</scope>
</reference>
<evidence type="ECO:0000313" key="2">
    <source>
        <dbReference type="Proteomes" id="UP000032180"/>
    </source>
</evidence>
<protein>
    <submittedName>
        <fullName evidence="1">Uncharacterized protein</fullName>
    </submittedName>
</protein>
<dbReference type="AlphaFoldDB" id="A0A0D9XZN0"/>
<evidence type="ECO:0000313" key="1">
    <source>
        <dbReference type="EnsemblPlants" id="LPERR12G10980.1"/>
    </source>
</evidence>
<name>A0A0D9XZN0_9ORYZ</name>
<reference evidence="2" key="2">
    <citation type="submission" date="2013-12" db="EMBL/GenBank/DDBJ databases">
        <authorList>
            <person name="Yu Y."/>
            <person name="Lee S."/>
            <person name="de Baynast K."/>
            <person name="Wissotski M."/>
            <person name="Liu L."/>
            <person name="Talag J."/>
            <person name="Goicoechea J."/>
            <person name="Angelova A."/>
            <person name="Jetty R."/>
            <person name="Kudrna D."/>
            <person name="Golser W."/>
            <person name="Rivera L."/>
            <person name="Zhang J."/>
            <person name="Wing R."/>
        </authorList>
    </citation>
    <scope>NUCLEOTIDE SEQUENCE</scope>
</reference>
<reference evidence="1 2" key="1">
    <citation type="submission" date="2012-08" db="EMBL/GenBank/DDBJ databases">
        <title>Oryza genome evolution.</title>
        <authorList>
            <person name="Wing R.A."/>
        </authorList>
    </citation>
    <scope>NUCLEOTIDE SEQUENCE</scope>
</reference>
<dbReference type="EnsemblPlants" id="LPERR12G10980.1">
    <property type="protein sequence ID" value="LPERR12G10980.1"/>
    <property type="gene ID" value="LPERR12G10980"/>
</dbReference>
<keyword evidence="2" id="KW-1185">Reference proteome</keyword>
<accession>A0A0D9XZN0</accession>